<dbReference type="KEGG" id="mff:MFFC18_25060"/>
<dbReference type="STRING" id="980251.GCA_001642875_02136"/>
<gene>
    <name evidence="1" type="ORF">MFFC18_25060</name>
</gene>
<evidence type="ECO:0000313" key="1">
    <source>
        <dbReference type="EMBL" id="QEG22623.1"/>
    </source>
</evidence>
<dbReference type="Proteomes" id="UP000322214">
    <property type="component" value="Chromosome"/>
</dbReference>
<protein>
    <submittedName>
        <fullName evidence="1">Uncharacterized protein</fullName>
    </submittedName>
</protein>
<dbReference type="AlphaFoldDB" id="A0A5B9PJ97"/>
<sequence>MNLAELTMCDSVELRACLERGLGQALFGKRERQGASRRSVALFIDG</sequence>
<proteinExistence type="predicted"/>
<evidence type="ECO:0000313" key="2">
    <source>
        <dbReference type="Proteomes" id="UP000322214"/>
    </source>
</evidence>
<accession>A0A5B9PJ97</accession>
<keyword evidence="2" id="KW-1185">Reference proteome</keyword>
<name>A0A5B9PJ97_9BACT</name>
<reference evidence="1 2" key="1">
    <citation type="submission" date="2019-08" db="EMBL/GenBank/DDBJ databases">
        <title>Deep-cultivation of Planctomycetes and their phenomic and genomic characterization uncovers novel biology.</title>
        <authorList>
            <person name="Wiegand S."/>
            <person name="Jogler M."/>
            <person name="Boedeker C."/>
            <person name="Pinto D."/>
            <person name="Vollmers J."/>
            <person name="Rivas-Marin E."/>
            <person name="Kohn T."/>
            <person name="Peeters S.H."/>
            <person name="Heuer A."/>
            <person name="Rast P."/>
            <person name="Oberbeckmann S."/>
            <person name="Bunk B."/>
            <person name="Jeske O."/>
            <person name="Meyerdierks A."/>
            <person name="Storesund J.E."/>
            <person name="Kallscheuer N."/>
            <person name="Luecker S."/>
            <person name="Lage O.M."/>
            <person name="Pohl T."/>
            <person name="Merkel B.J."/>
            <person name="Hornburger P."/>
            <person name="Mueller R.-W."/>
            <person name="Bruemmer F."/>
            <person name="Labrenz M."/>
            <person name="Spormann A.M."/>
            <person name="Op den Camp H."/>
            <person name="Overmann J."/>
            <person name="Amann R."/>
            <person name="Jetten M.S.M."/>
            <person name="Mascher T."/>
            <person name="Medema M.H."/>
            <person name="Devos D.P."/>
            <person name="Kaster A.-K."/>
            <person name="Ovreas L."/>
            <person name="Rohde M."/>
            <person name="Galperin M.Y."/>
            <person name="Jogler C."/>
        </authorList>
    </citation>
    <scope>NUCLEOTIDE SEQUENCE [LARGE SCALE GENOMIC DNA]</scope>
    <source>
        <strain evidence="1 2">FC18</strain>
    </source>
</reference>
<organism evidence="1 2">
    <name type="scientific">Mariniblastus fucicola</name>
    <dbReference type="NCBI Taxonomy" id="980251"/>
    <lineage>
        <taxon>Bacteria</taxon>
        <taxon>Pseudomonadati</taxon>
        <taxon>Planctomycetota</taxon>
        <taxon>Planctomycetia</taxon>
        <taxon>Pirellulales</taxon>
        <taxon>Pirellulaceae</taxon>
        <taxon>Mariniblastus</taxon>
    </lineage>
</organism>
<dbReference type="EMBL" id="CP042912">
    <property type="protein sequence ID" value="QEG22623.1"/>
    <property type="molecule type" value="Genomic_DNA"/>
</dbReference>